<evidence type="ECO:0000259" key="9">
    <source>
        <dbReference type="PROSITE" id="PS50968"/>
    </source>
</evidence>
<dbReference type="InterPro" id="IPR011053">
    <property type="entry name" value="Single_hybrid_motif"/>
</dbReference>
<dbReference type="Pfam" id="PF00364">
    <property type="entry name" value="Biotin_lipoyl"/>
    <property type="match status" value="1"/>
</dbReference>
<evidence type="ECO:0000256" key="2">
    <source>
        <dbReference type="ARBA" id="ARBA00022598"/>
    </source>
</evidence>
<dbReference type="Pfam" id="PF02786">
    <property type="entry name" value="CPSase_L_D2"/>
    <property type="match status" value="1"/>
</dbReference>
<proteinExistence type="predicted"/>
<evidence type="ECO:0000256" key="7">
    <source>
        <dbReference type="PROSITE-ProRule" id="PRU00409"/>
    </source>
</evidence>
<evidence type="ECO:0000259" key="10">
    <source>
        <dbReference type="PROSITE" id="PS50975"/>
    </source>
</evidence>
<evidence type="ECO:0000256" key="3">
    <source>
        <dbReference type="ARBA" id="ARBA00022741"/>
    </source>
</evidence>
<accession>A0A927K8X5</accession>
<comment type="cofactor">
    <cofactor evidence="1">
        <name>biotin</name>
        <dbReference type="ChEBI" id="CHEBI:57586"/>
    </cofactor>
</comment>
<keyword evidence="3 7" id="KW-0547">Nucleotide-binding</keyword>
<dbReference type="AlphaFoldDB" id="A0A927K8X5"/>
<dbReference type="InterPro" id="IPR000089">
    <property type="entry name" value="Biotin_lipoyl"/>
</dbReference>
<sequence length="699" mass="73273">MVDEGREPPVVEEGRQGPSRNHPITRLLVANRGEIARRVFATCRRLGIETVAVHSDADAGLPFVREADVAVRLPGSTPAETYLRIDLVLDAARRTGADAVHPGYGFLSENADFARAVLDAGLTWVGPAPESIERMGSKVAAKELMEAAGVPVLGNLAVGALRDGSSLASSGSGDGSSLASSGSEATEDDLPLLVKASAGGGGRGMRIVRSLADLPGEIEKAQAEAESAFGDGTVFVEPFVEHGRHVEVQVVGHADGVLVLGERDCSIQRRHQKVVEEAPAPSLPEGTRAALHEAARAAAAAIDYRGAGTVEFLYDAEADRFFFLEMNTRLQVEHPVTEAVFGVDLVEVQLQVAEGRAVGPTSRHRASSAAHPEGHAVEVRLYAEDPAAGFQPQSGRLASFTVPGVSVEFGPLAGPGLRLDSGFEAGSEVGTHYDAMLAKVVSWAPTREDALRRLAGALARARIHGLVTNRDLLVEVLRHEDFVAGRVSTDFLERSGVLEAGGKADHRDATVAAALALAEHTRARRTVQRGIPVAWRNVVSQPQVTRFAVGEEEVEVSWLGGRDGYAVDGLVVIAASTDRVVLEADGVRTAYDVVLDGGDVHVDSAAGHLSLRALPRFTDPAEAVASGSLLAPMPGTVVRVEVEAGARVEAGQTVLVLEAMKMQHTVTAPTAGVVTQLDVTPGTQVASGEVLAVVEGEAG</sequence>
<reference evidence="12" key="1">
    <citation type="submission" date="2020-09" db="EMBL/GenBank/DDBJ databases">
        <title>Nocardioides sp. strain MJB4 16S ribosomal RNA gene Genome sequencing and assembly.</title>
        <authorList>
            <person name="Kim I."/>
        </authorList>
    </citation>
    <scope>NUCLEOTIDE SEQUENCE</scope>
    <source>
        <strain evidence="12">MJB4</strain>
    </source>
</reference>
<feature type="domain" description="Biotin carboxylation" evidence="11">
    <location>
        <begin position="23"/>
        <end position="497"/>
    </location>
</feature>
<dbReference type="GO" id="GO:0005524">
    <property type="term" value="F:ATP binding"/>
    <property type="evidence" value="ECO:0007669"/>
    <property type="project" value="UniProtKB-UniRule"/>
</dbReference>
<keyword evidence="2" id="KW-0436">Ligase</keyword>
<dbReference type="PANTHER" id="PTHR18866:SF126">
    <property type="entry name" value="BIOTIN CARBOXYLASE"/>
    <property type="match status" value="1"/>
</dbReference>
<dbReference type="PROSITE" id="PS50975">
    <property type="entry name" value="ATP_GRASP"/>
    <property type="match status" value="1"/>
</dbReference>
<dbReference type="InterPro" id="IPR048429">
    <property type="entry name" value="MCC_alpha_BT"/>
</dbReference>
<dbReference type="SUPFAM" id="SSF51246">
    <property type="entry name" value="Rudiment single hybrid motif"/>
    <property type="match status" value="1"/>
</dbReference>
<keyword evidence="13" id="KW-1185">Reference proteome</keyword>
<dbReference type="Proteomes" id="UP000616839">
    <property type="component" value="Unassembled WGS sequence"/>
</dbReference>
<evidence type="ECO:0000313" key="12">
    <source>
        <dbReference type="EMBL" id="MBD8871148.1"/>
    </source>
</evidence>
<dbReference type="GO" id="GO:0046872">
    <property type="term" value="F:metal ion binding"/>
    <property type="evidence" value="ECO:0007669"/>
    <property type="project" value="InterPro"/>
</dbReference>
<keyword evidence="5" id="KW-0092">Biotin</keyword>
<feature type="domain" description="ATP-grasp" evidence="10">
    <location>
        <begin position="142"/>
        <end position="354"/>
    </location>
</feature>
<feature type="domain" description="Lipoyl-binding" evidence="9">
    <location>
        <begin position="620"/>
        <end position="695"/>
    </location>
</feature>
<dbReference type="Pfam" id="PF00289">
    <property type="entry name" value="Biotin_carb_N"/>
    <property type="match status" value="1"/>
</dbReference>
<evidence type="ECO:0000256" key="4">
    <source>
        <dbReference type="ARBA" id="ARBA00022840"/>
    </source>
</evidence>
<dbReference type="SUPFAM" id="SSF52440">
    <property type="entry name" value="PreATP-grasp domain"/>
    <property type="match status" value="1"/>
</dbReference>
<gene>
    <name evidence="12" type="ORF">IE331_16090</name>
</gene>
<keyword evidence="4 7" id="KW-0067">ATP-binding</keyword>
<comment type="caution">
    <text evidence="12">The sequence shown here is derived from an EMBL/GenBank/DDBJ whole genome shotgun (WGS) entry which is preliminary data.</text>
</comment>
<dbReference type="InterPro" id="IPR005479">
    <property type="entry name" value="CPAse_ATP-bd"/>
</dbReference>
<dbReference type="GO" id="GO:0004075">
    <property type="term" value="F:biotin carboxylase activity"/>
    <property type="evidence" value="ECO:0007669"/>
    <property type="project" value="UniProtKB-EC"/>
</dbReference>
<dbReference type="PROSITE" id="PS00867">
    <property type="entry name" value="CPSASE_2"/>
    <property type="match status" value="1"/>
</dbReference>
<dbReference type="PROSITE" id="PS00188">
    <property type="entry name" value="BIOTIN"/>
    <property type="match status" value="1"/>
</dbReference>
<evidence type="ECO:0000256" key="5">
    <source>
        <dbReference type="ARBA" id="ARBA00023267"/>
    </source>
</evidence>
<dbReference type="EMBL" id="JACYXZ010000005">
    <property type="protein sequence ID" value="MBD8871148.1"/>
    <property type="molecule type" value="Genomic_DNA"/>
</dbReference>
<dbReference type="SUPFAM" id="SSF51230">
    <property type="entry name" value="Single hybrid motif"/>
    <property type="match status" value="1"/>
</dbReference>
<name>A0A927K8X5_9ACTN</name>
<dbReference type="FunFam" id="3.40.50.20:FF:000010">
    <property type="entry name" value="Propionyl-CoA carboxylase subunit alpha"/>
    <property type="match status" value="1"/>
</dbReference>
<dbReference type="PANTHER" id="PTHR18866">
    <property type="entry name" value="CARBOXYLASE:PYRUVATE/ACETYL-COA/PROPIONYL-COA CARBOXYLASE"/>
    <property type="match status" value="1"/>
</dbReference>
<dbReference type="SUPFAM" id="SSF56059">
    <property type="entry name" value="Glutathione synthetase ATP-binding domain-like"/>
    <property type="match status" value="1"/>
</dbReference>
<dbReference type="Pfam" id="PF21139">
    <property type="entry name" value="BT_MCC_alpha"/>
    <property type="match status" value="1"/>
</dbReference>
<dbReference type="InterPro" id="IPR001882">
    <property type="entry name" value="Biotin_BS"/>
</dbReference>
<evidence type="ECO:0000259" key="11">
    <source>
        <dbReference type="PROSITE" id="PS50979"/>
    </source>
</evidence>
<dbReference type="InterPro" id="IPR011764">
    <property type="entry name" value="Biotin_carboxylation_dom"/>
</dbReference>
<dbReference type="InterPro" id="IPR005481">
    <property type="entry name" value="BC-like_N"/>
</dbReference>
<dbReference type="InterPro" id="IPR050856">
    <property type="entry name" value="Biotin_carboxylase_complex"/>
</dbReference>
<protein>
    <submittedName>
        <fullName evidence="12">ATP-grasp domain-containing protein</fullName>
    </submittedName>
</protein>
<evidence type="ECO:0000313" key="13">
    <source>
        <dbReference type="Proteomes" id="UP000616839"/>
    </source>
</evidence>
<dbReference type="InterPro" id="IPR005482">
    <property type="entry name" value="Biotin_COase_C"/>
</dbReference>
<comment type="catalytic activity">
    <reaction evidence="6">
        <text>N(6)-biotinyl-L-lysyl-[protein] + hydrogencarbonate + ATP = N(6)-carboxybiotinyl-L-lysyl-[protein] + ADP + phosphate + H(+)</text>
        <dbReference type="Rhea" id="RHEA:13501"/>
        <dbReference type="Rhea" id="RHEA-COMP:10505"/>
        <dbReference type="Rhea" id="RHEA-COMP:10506"/>
        <dbReference type="ChEBI" id="CHEBI:15378"/>
        <dbReference type="ChEBI" id="CHEBI:17544"/>
        <dbReference type="ChEBI" id="CHEBI:30616"/>
        <dbReference type="ChEBI" id="CHEBI:43474"/>
        <dbReference type="ChEBI" id="CHEBI:83144"/>
        <dbReference type="ChEBI" id="CHEBI:83145"/>
        <dbReference type="ChEBI" id="CHEBI:456216"/>
        <dbReference type="EC" id="6.3.4.14"/>
    </reaction>
    <physiologicalReaction direction="left-to-right" evidence="6">
        <dbReference type="Rhea" id="RHEA:13502"/>
    </physiologicalReaction>
</comment>
<feature type="compositionally biased region" description="Basic and acidic residues" evidence="8">
    <location>
        <begin position="1"/>
        <end position="15"/>
    </location>
</feature>
<dbReference type="SMART" id="SM00878">
    <property type="entry name" value="Biotin_carb_C"/>
    <property type="match status" value="1"/>
</dbReference>
<feature type="region of interest" description="Disordered" evidence="8">
    <location>
        <begin position="1"/>
        <end position="22"/>
    </location>
</feature>
<dbReference type="CDD" id="cd06850">
    <property type="entry name" value="biotinyl_domain"/>
    <property type="match status" value="1"/>
</dbReference>
<dbReference type="InterPro" id="IPR011054">
    <property type="entry name" value="Rudment_hybrid_motif"/>
</dbReference>
<dbReference type="InterPro" id="IPR016185">
    <property type="entry name" value="PreATP-grasp_dom_sf"/>
</dbReference>
<dbReference type="PROSITE" id="PS50979">
    <property type="entry name" value="BC"/>
    <property type="match status" value="1"/>
</dbReference>
<evidence type="ECO:0000256" key="1">
    <source>
        <dbReference type="ARBA" id="ARBA00001953"/>
    </source>
</evidence>
<dbReference type="Pfam" id="PF02785">
    <property type="entry name" value="Biotin_carb_C"/>
    <property type="match status" value="1"/>
</dbReference>
<dbReference type="InterPro" id="IPR011761">
    <property type="entry name" value="ATP-grasp"/>
</dbReference>
<organism evidence="12 13">
    <name type="scientific">Nocardioides donggukensis</name>
    <dbReference type="NCBI Taxonomy" id="2774019"/>
    <lineage>
        <taxon>Bacteria</taxon>
        <taxon>Bacillati</taxon>
        <taxon>Actinomycetota</taxon>
        <taxon>Actinomycetes</taxon>
        <taxon>Propionibacteriales</taxon>
        <taxon>Nocardioidaceae</taxon>
        <taxon>Nocardioides</taxon>
    </lineage>
</organism>
<dbReference type="FunFam" id="2.40.50.100:FF:000003">
    <property type="entry name" value="Acetyl-CoA carboxylase biotin carboxyl carrier protein"/>
    <property type="match status" value="1"/>
</dbReference>
<dbReference type="Gene3D" id="3.30.470.20">
    <property type="entry name" value="ATP-grasp fold, B domain"/>
    <property type="match status" value="1"/>
</dbReference>
<dbReference type="PROSITE" id="PS50968">
    <property type="entry name" value="BIOTINYL_LIPOYL"/>
    <property type="match status" value="1"/>
</dbReference>
<evidence type="ECO:0000256" key="6">
    <source>
        <dbReference type="ARBA" id="ARBA00048501"/>
    </source>
</evidence>
<dbReference type="Gene3D" id="2.40.50.100">
    <property type="match status" value="1"/>
</dbReference>
<evidence type="ECO:0000256" key="8">
    <source>
        <dbReference type="SAM" id="MobiDB-lite"/>
    </source>
</evidence>